<dbReference type="GO" id="GO:0030150">
    <property type="term" value="P:protein import into mitochondrial matrix"/>
    <property type="evidence" value="ECO:0007669"/>
    <property type="project" value="TreeGrafter"/>
</dbReference>
<evidence type="ECO:0000256" key="1">
    <source>
        <dbReference type="ARBA" id="ARBA00004141"/>
    </source>
</evidence>
<keyword evidence="2" id="KW-0812">Transmembrane</keyword>
<evidence type="ECO:0000313" key="5">
    <source>
        <dbReference type="EMBL" id="KAJ8432780.1"/>
    </source>
</evidence>
<comment type="caution">
    <text evidence="5">The sequence shown here is derived from an EMBL/GenBank/DDBJ whole genome shotgun (WGS) entry which is preliminary data.</text>
</comment>
<protein>
    <recommendedName>
        <fullName evidence="7">Mitochondrial import inner membrane translocase subunit TIM23</fullName>
    </recommendedName>
</protein>
<evidence type="ECO:0008006" key="7">
    <source>
        <dbReference type="Google" id="ProtNLM"/>
    </source>
</evidence>
<dbReference type="GO" id="GO:0008320">
    <property type="term" value="F:protein transmembrane transporter activity"/>
    <property type="evidence" value="ECO:0007669"/>
    <property type="project" value="TreeGrafter"/>
</dbReference>
<keyword evidence="3" id="KW-1133">Transmembrane helix</keyword>
<name>A0A9Q1Q9C8_9CARY</name>
<dbReference type="PANTHER" id="PTHR15371:SF24">
    <property type="entry name" value="MITOCHONDRIAL IMPORT INNER MEMBRANE TRANSLOCASE SUBUNIT TIM23-3"/>
    <property type="match status" value="1"/>
</dbReference>
<keyword evidence="6" id="KW-1185">Reference proteome</keyword>
<dbReference type="InterPro" id="IPR045238">
    <property type="entry name" value="Tim23-like"/>
</dbReference>
<evidence type="ECO:0000256" key="4">
    <source>
        <dbReference type="ARBA" id="ARBA00023136"/>
    </source>
</evidence>
<sequence length="211" mass="22725">MANPSSDSESKPRTYNPYQDLNVNPQFLKLYNLPTSPEYLFEEEALRKRRSWGETLTFYTGLSYLGGAVIGGAKGTFDGLRSAEYGESLKIRVSRVLNSCGHTGRRLGNSAGMLGLIYGGLDSLIFHYRDTDDVLGSVLAGLGTGSIYRIASGVRSAAIAGALGGVLAGAAVSGKQVLKRYLYLSLKLANFQLLVLGYGIDKVLIRNDNES</sequence>
<dbReference type="AlphaFoldDB" id="A0A9Q1Q9C8"/>
<accession>A0A9Q1Q9C8</accession>
<gene>
    <name evidence="5" type="ORF">Cgig2_011703</name>
</gene>
<dbReference type="Proteomes" id="UP001153076">
    <property type="component" value="Unassembled WGS sequence"/>
</dbReference>
<reference evidence="5" key="1">
    <citation type="submission" date="2022-04" db="EMBL/GenBank/DDBJ databases">
        <title>Carnegiea gigantea Genome sequencing and assembly v2.</title>
        <authorList>
            <person name="Copetti D."/>
            <person name="Sanderson M.J."/>
            <person name="Burquez A."/>
            <person name="Wojciechowski M.F."/>
        </authorList>
    </citation>
    <scope>NUCLEOTIDE SEQUENCE</scope>
    <source>
        <strain evidence="5">SGP5-SGP5p</strain>
        <tissue evidence="5">Aerial part</tissue>
    </source>
</reference>
<dbReference type="GO" id="GO:0005744">
    <property type="term" value="C:TIM23 mitochondrial import inner membrane translocase complex"/>
    <property type="evidence" value="ECO:0007669"/>
    <property type="project" value="TreeGrafter"/>
</dbReference>
<dbReference type="PANTHER" id="PTHR15371">
    <property type="entry name" value="TIM23"/>
    <property type="match status" value="1"/>
</dbReference>
<proteinExistence type="predicted"/>
<dbReference type="EMBL" id="JAKOGI010000585">
    <property type="protein sequence ID" value="KAJ8432780.1"/>
    <property type="molecule type" value="Genomic_DNA"/>
</dbReference>
<dbReference type="Pfam" id="PF02466">
    <property type="entry name" value="Tim17"/>
    <property type="match status" value="1"/>
</dbReference>
<evidence type="ECO:0000256" key="3">
    <source>
        <dbReference type="ARBA" id="ARBA00022989"/>
    </source>
</evidence>
<evidence type="ECO:0000313" key="6">
    <source>
        <dbReference type="Proteomes" id="UP001153076"/>
    </source>
</evidence>
<organism evidence="5 6">
    <name type="scientific">Carnegiea gigantea</name>
    <dbReference type="NCBI Taxonomy" id="171969"/>
    <lineage>
        <taxon>Eukaryota</taxon>
        <taxon>Viridiplantae</taxon>
        <taxon>Streptophyta</taxon>
        <taxon>Embryophyta</taxon>
        <taxon>Tracheophyta</taxon>
        <taxon>Spermatophyta</taxon>
        <taxon>Magnoliopsida</taxon>
        <taxon>eudicotyledons</taxon>
        <taxon>Gunneridae</taxon>
        <taxon>Pentapetalae</taxon>
        <taxon>Caryophyllales</taxon>
        <taxon>Cactineae</taxon>
        <taxon>Cactaceae</taxon>
        <taxon>Cactoideae</taxon>
        <taxon>Echinocereeae</taxon>
        <taxon>Carnegiea</taxon>
    </lineage>
</organism>
<dbReference type="OrthoDB" id="159299at2759"/>
<evidence type="ECO:0000256" key="2">
    <source>
        <dbReference type="ARBA" id="ARBA00022692"/>
    </source>
</evidence>
<keyword evidence="4" id="KW-0472">Membrane</keyword>
<comment type="subcellular location">
    <subcellularLocation>
        <location evidence="1">Membrane</location>
        <topology evidence="1">Multi-pass membrane protein</topology>
    </subcellularLocation>
</comment>